<keyword evidence="8 11" id="KW-0067">ATP-binding</keyword>
<dbReference type="InterPro" id="IPR014729">
    <property type="entry name" value="Rossmann-like_a/b/a_fold"/>
</dbReference>
<dbReference type="EMBL" id="JAIMJA010000002">
    <property type="protein sequence ID" value="MCE2593581.1"/>
    <property type="molecule type" value="Genomic_DNA"/>
</dbReference>
<keyword evidence="9 11" id="KW-0520">NAD</keyword>
<dbReference type="PANTHER" id="PTHR39321:SF3">
    <property type="entry name" value="PHOSPHOPANTETHEINE ADENYLYLTRANSFERASE"/>
    <property type="match status" value="1"/>
</dbReference>
<sequence>MTLPLSINPPATNAQLTAPIAIMGGSFNPIHFGHLRPALELQQQLSLAQVKLMPNHVAPHKSHGYSSTEQRCDMIQAAIAGVPALCLDMTELSLPQPNYTVATLIALRTANPNTPLCFIIGMDSFINLPKWHRWLELLDYCHLIVCQRPGWQQEYCTSLKQHILPKQTLDITQLHQRKHGLLYFTQVTQLDISSSQIRQLRQQQQSIKYLLPDSVVQYIEDNQLYC</sequence>
<dbReference type="NCBIfam" id="NF000840">
    <property type="entry name" value="PRK00071.1-3"/>
    <property type="match status" value="1"/>
</dbReference>
<evidence type="ECO:0000313" key="14">
    <source>
        <dbReference type="Proteomes" id="UP001201273"/>
    </source>
</evidence>
<dbReference type="SUPFAM" id="SSF52374">
    <property type="entry name" value="Nucleotidylyl transferase"/>
    <property type="match status" value="1"/>
</dbReference>
<comment type="pathway">
    <text evidence="2 11">Cofactor biosynthesis; NAD(+) biosynthesis; deamido-NAD(+) from nicotinate D-ribonucleotide: step 1/1.</text>
</comment>
<comment type="caution">
    <text evidence="13">The sequence shown here is derived from an EMBL/GenBank/DDBJ whole genome shotgun (WGS) entry which is preliminary data.</text>
</comment>
<evidence type="ECO:0000313" key="13">
    <source>
        <dbReference type="EMBL" id="MCE2593581.1"/>
    </source>
</evidence>
<keyword evidence="14" id="KW-1185">Reference proteome</keyword>
<gene>
    <name evidence="11 13" type="primary">nadD</name>
    <name evidence="13" type="ORF">K6Y31_01990</name>
</gene>
<keyword evidence="4 11" id="KW-0662">Pyridine nucleotide biosynthesis</keyword>
<dbReference type="PANTHER" id="PTHR39321">
    <property type="entry name" value="NICOTINATE-NUCLEOTIDE ADENYLYLTRANSFERASE-RELATED"/>
    <property type="match status" value="1"/>
</dbReference>
<dbReference type="GO" id="GO:0004515">
    <property type="term" value="F:nicotinate-nucleotide adenylyltransferase activity"/>
    <property type="evidence" value="ECO:0007669"/>
    <property type="project" value="UniProtKB-EC"/>
</dbReference>
<dbReference type="NCBIfam" id="TIGR00125">
    <property type="entry name" value="cyt_tran_rel"/>
    <property type="match status" value="1"/>
</dbReference>
<name>A0ABS8W3Q3_9GAMM</name>
<protein>
    <recommendedName>
        <fullName evidence="11">Probable nicotinate-nucleotide adenylyltransferase</fullName>
        <ecNumber evidence="11">2.7.7.18</ecNumber>
    </recommendedName>
    <alternativeName>
        <fullName evidence="11">Deamido-NAD(+) diphosphorylase</fullName>
    </alternativeName>
    <alternativeName>
        <fullName evidence="11">Deamido-NAD(+) pyrophosphorylase</fullName>
    </alternativeName>
    <alternativeName>
        <fullName evidence="11">Nicotinate mononucleotide adenylyltransferase</fullName>
        <shortName evidence="11">NaMN adenylyltransferase</shortName>
    </alternativeName>
</protein>
<evidence type="ECO:0000256" key="2">
    <source>
        <dbReference type="ARBA" id="ARBA00005019"/>
    </source>
</evidence>
<organism evidence="13 14">
    <name type="scientific">Motilimonas cestriensis</name>
    <dbReference type="NCBI Taxonomy" id="2742685"/>
    <lineage>
        <taxon>Bacteria</taxon>
        <taxon>Pseudomonadati</taxon>
        <taxon>Pseudomonadota</taxon>
        <taxon>Gammaproteobacteria</taxon>
        <taxon>Alteromonadales</taxon>
        <taxon>Alteromonadales genera incertae sedis</taxon>
        <taxon>Motilimonas</taxon>
    </lineage>
</organism>
<comment type="similarity">
    <text evidence="3 11">Belongs to the NadD family.</text>
</comment>
<evidence type="ECO:0000256" key="10">
    <source>
        <dbReference type="ARBA" id="ARBA00048721"/>
    </source>
</evidence>
<keyword evidence="5 11" id="KW-0808">Transferase</keyword>
<evidence type="ECO:0000256" key="4">
    <source>
        <dbReference type="ARBA" id="ARBA00022642"/>
    </source>
</evidence>
<dbReference type="Pfam" id="PF01467">
    <property type="entry name" value="CTP_transf_like"/>
    <property type="match status" value="1"/>
</dbReference>
<dbReference type="NCBIfam" id="NF000839">
    <property type="entry name" value="PRK00071.1-1"/>
    <property type="match status" value="1"/>
</dbReference>
<feature type="domain" description="Cytidyltransferase-like" evidence="12">
    <location>
        <begin position="22"/>
        <end position="199"/>
    </location>
</feature>
<comment type="function">
    <text evidence="1 11">Catalyzes the reversible adenylation of nicotinate mononucleotide (NaMN) to nicotinic acid adenine dinucleotide (NaAD).</text>
</comment>
<dbReference type="Gene3D" id="3.40.50.620">
    <property type="entry name" value="HUPs"/>
    <property type="match status" value="1"/>
</dbReference>
<proteinExistence type="inferred from homology"/>
<dbReference type="CDD" id="cd02165">
    <property type="entry name" value="NMNAT"/>
    <property type="match status" value="1"/>
</dbReference>
<dbReference type="HAMAP" id="MF_00244">
    <property type="entry name" value="NaMN_adenylyltr"/>
    <property type="match status" value="1"/>
</dbReference>
<dbReference type="InterPro" id="IPR004821">
    <property type="entry name" value="Cyt_trans-like"/>
</dbReference>
<evidence type="ECO:0000256" key="3">
    <source>
        <dbReference type="ARBA" id="ARBA00009014"/>
    </source>
</evidence>
<dbReference type="Proteomes" id="UP001201273">
    <property type="component" value="Unassembled WGS sequence"/>
</dbReference>
<accession>A0ABS8W3Q3</accession>
<evidence type="ECO:0000256" key="5">
    <source>
        <dbReference type="ARBA" id="ARBA00022679"/>
    </source>
</evidence>
<keyword evidence="7 11" id="KW-0547">Nucleotide-binding</keyword>
<evidence type="ECO:0000256" key="1">
    <source>
        <dbReference type="ARBA" id="ARBA00002324"/>
    </source>
</evidence>
<comment type="catalytic activity">
    <reaction evidence="10 11">
        <text>nicotinate beta-D-ribonucleotide + ATP + H(+) = deamido-NAD(+) + diphosphate</text>
        <dbReference type="Rhea" id="RHEA:22860"/>
        <dbReference type="ChEBI" id="CHEBI:15378"/>
        <dbReference type="ChEBI" id="CHEBI:30616"/>
        <dbReference type="ChEBI" id="CHEBI:33019"/>
        <dbReference type="ChEBI" id="CHEBI:57502"/>
        <dbReference type="ChEBI" id="CHEBI:58437"/>
        <dbReference type="EC" id="2.7.7.18"/>
    </reaction>
</comment>
<reference evidence="13 14" key="1">
    <citation type="journal article" date="2022" name="Environ. Microbiol. Rep.">
        <title>Eco-phylogenetic analyses reveal divergent evolution of vitamin B12 metabolism in the marine bacterial family 'Psychromonadaceae'.</title>
        <authorList>
            <person name="Jin X."/>
            <person name="Yang Y."/>
            <person name="Cao H."/>
            <person name="Gao B."/>
            <person name="Zhao Z."/>
        </authorList>
    </citation>
    <scope>NUCLEOTIDE SEQUENCE [LARGE SCALE GENOMIC DNA]</scope>
    <source>
        <strain evidence="13 14">MKS20</strain>
    </source>
</reference>
<dbReference type="EC" id="2.7.7.18" evidence="11"/>
<evidence type="ECO:0000256" key="6">
    <source>
        <dbReference type="ARBA" id="ARBA00022695"/>
    </source>
</evidence>
<evidence type="ECO:0000256" key="7">
    <source>
        <dbReference type="ARBA" id="ARBA00022741"/>
    </source>
</evidence>
<dbReference type="NCBIfam" id="TIGR00482">
    <property type="entry name" value="nicotinate (nicotinamide) nucleotide adenylyltransferase"/>
    <property type="match status" value="1"/>
</dbReference>
<evidence type="ECO:0000259" key="12">
    <source>
        <dbReference type="Pfam" id="PF01467"/>
    </source>
</evidence>
<dbReference type="InterPro" id="IPR005248">
    <property type="entry name" value="NadD/NMNAT"/>
</dbReference>
<evidence type="ECO:0000256" key="9">
    <source>
        <dbReference type="ARBA" id="ARBA00023027"/>
    </source>
</evidence>
<keyword evidence="6 11" id="KW-0548">Nucleotidyltransferase</keyword>
<evidence type="ECO:0000256" key="8">
    <source>
        <dbReference type="ARBA" id="ARBA00022840"/>
    </source>
</evidence>
<evidence type="ECO:0000256" key="11">
    <source>
        <dbReference type="HAMAP-Rule" id="MF_00244"/>
    </source>
</evidence>